<sequence length="194" mass="21553">MSPLPLKIFLISLICIVNMVVVNTGPVARVQKTAADNLLAKRDGPLIGYLTFLKEEDSAPFRNGKFPAMKKDEDIWSPYPIYSHPGSDRFFTCKVFDTSGLLKIMEARQKARYYSTSAEDAMPTASSSAAVITPVHSSSKSELQMFVPKSLLTRYPPSVDCLIGEDEATPVADWTNLGLKSLPDQYTRQFKQPK</sequence>
<evidence type="ECO:0000256" key="1">
    <source>
        <dbReference type="SAM" id="SignalP"/>
    </source>
</evidence>
<dbReference type="EMBL" id="JANVFU010000017">
    <property type="protein sequence ID" value="KAJ3739663.1"/>
    <property type="molecule type" value="Genomic_DNA"/>
</dbReference>
<gene>
    <name evidence="2" type="ORF">DFH05DRAFT_1529917</name>
</gene>
<accession>A0A9W8NRS9</accession>
<dbReference type="Proteomes" id="UP001142393">
    <property type="component" value="Unassembled WGS sequence"/>
</dbReference>
<comment type="caution">
    <text evidence="2">The sequence shown here is derived from an EMBL/GenBank/DDBJ whole genome shotgun (WGS) entry which is preliminary data.</text>
</comment>
<keyword evidence="1" id="KW-0732">Signal</keyword>
<name>A0A9W8NRS9_9AGAR</name>
<dbReference type="AlphaFoldDB" id="A0A9W8NRS9"/>
<evidence type="ECO:0000313" key="3">
    <source>
        <dbReference type="Proteomes" id="UP001142393"/>
    </source>
</evidence>
<keyword evidence="3" id="KW-1185">Reference proteome</keyword>
<protein>
    <submittedName>
        <fullName evidence="2">Uncharacterized protein</fullName>
    </submittedName>
</protein>
<organism evidence="2 3">
    <name type="scientific">Lentinula detonsa</name>
    <dbReference type="NCBI Taxonomy" id="2804962"/>
    <lineage>
        <taxon>Eukaryota</taxon>
        <taxon>Fungi</taxon>
        <taxon>Dikarya</taxon>
        <taxon>Basidiomycota</taxon>
        <taxon>Agaricomycotina</taxon>
        <taxon>Agaricomycetes</taxon>
        <taxon>Agaricomycetidae</taxon>
        <taxon>Agaricales</taxon>
        <taxon>Marasmiineae</taxon>
        <taxon>Omphalotaceae</taxon>
        <taxon>Lentinula</taxon>
    </lineage>
</organism>
<reference evidence="2 3" key="1">
    <citation type="journal article" date="2023" name="Proc. Natl. Acad. Sci. U.S.A.">
        <title>A global phylogenomic analysis of the shiitake genus Lentinula.</title>
        <authorList>
            <person name="Sierra-Patev S."/>
            <person name="Min B."/>
            <person name="Naranjo-Ortiz M."/>
            <person name="Looney B."/>
            <person name="Konkel Z."/>
            <person name="Slot J.C."/>
            <person name="Sakamoto Y."/>
            <person name="Steenwyk J.L."/>
            <person name="Rokas A."/>
            <person name="Carro J."/>
            <person name="Camarero S."/>
            <person name="Ferreira P."/>
            <person name="Molpeceres G."/>
            <person name="Ruiz-Duenas F.J."/>
            <person name="Serrano A."/>
            <person name="Henrissat B."/>
            <person name="Drula E."/>
            <person name="Hughes K.W."/>
            <person name="Mata J.L."/>
            <person name="Ishikawa N.K."/>
            <person name="Vargas-Isla R."/>
            <person name="Ushijima S."/>
            <person name="Smith C.A."/>
            <person name="Donoghue J."/>
            <person name="Ahrendt S."/>
            <person name="Andreopoulos W."/>
            <person name="He G."/>
            <person name="LaButti K."/>
            <person name="Lipzen A."/>
            <person name="Ng V."/>
            <person name="Riley R."/>
            <person name="Sandor L."/>
            <person name="Barry K."/>
            <person name="Martinez A.T."/>
            <person name="Xiao Y."/>
            <person name="Gibbons J.G."/>
            <person name="Terashima K."/>
            <person name="Grigoriev I.V."/>
            <person name="Hibbett D."/>
        </authorList>
    </citation>
    <scope>NUCLEOTIDE SEQUENCE [LARGE SCALE GENOMIC DNA]</scope>
    <source>
        <strain evidence="2 3">TFB7810</strain>
    </source>
</reference>
<proteinExistence type="predicted"/>
<feature type="chain" id="PRO_5040904263" evidence="1">
    <location>
        <begin position="25"/>
        <end position="194"/>
    </location>
</feature>
<evidence type="ECO:0000313" key="2">
    <source>
        <dbReference type="EMBL" id="KAJ3739663.1"/>
    </source>
</evidence>
<feature type="signal peptide" evidence="1">
    <location>
        <begin position="1"/>
        <end position="24"/>
    </location>
</feature>